<comment type="caution">
    <text evidence="1">The sequence shown here is derived from an EMBL/GenBank/DDBJ whole genome shotgun (WGS) entry which is preliminary data.</text>
</comment>
<organism evidence="1 2">
    <name type="scientific">Arthrobacter liuii</name>
    <dbReference type="NCBI Taxonomy" id="1476996"/>
    <lineage>
        <taxon>Bacteria</taxon>
        <taxon>Bacillati</taxon>
        <taxon>Actinomycetota</taxon>
        <taxon>Actinomycetes</taxon>
        <taxon>Micrococcales</taxon>
        <taxon>Micrococcaceae</taxon>
        <taxon>Arthrobacter</taxon>
    </lineage>
</organism>
<name>A0ABQ2AZH5_9MICC</name>
<dbReference type="SUPFAM" id="SSF56784">
    <property type="entry name" value="HAD-like"/>
    <property type="match status" value="1"/>
</dbReference>
<gene>
    <name evidence="1" type="ORF">GCM10007170_33940</name>
</gene>
<keyword evidence="2" id="KW-1185">Reference proteome</keyword>
<dbReference type="SFLD" id="SFLDG01129">
    <property type="entry name" value="C1.5:_HAD__Beta-PGM__Phosphata"/>
    <property type="match status" value="1"/>
</dbReference>
<reference evidence="2" key="1">
    <citation type="journal article" date="2019" name="Int. J. Syst. Evol. Microbiol.">
        <title>The Global Catalogue of Microorganisms (GCM) 10K type strain sequencing project: providing services to taxonomists for standard genome sequencing and annotation.</title>
        <authorList>
            <consortium name="The Broad Institute Genomics Platform"/>
            <consortium name="The Broad Institute Genome Sequencing Center for Infectious Disease"/>
            <person name="Wu L."/>
            <person name="Ma J."/>
        </authorList>
    </citation>
    <scope>NUCLEOTIDE SEQUENCE [LARGE SCALE GENOMIC DNA]</scope>
    <source>
        <strain evidence="2">CGMCC 1.12778</strain>
    </source>
</reference>
<dbReference type="Pfam" id="PF13419">
    <property type="entry name" value="HAD_2"/>
    <property type="match status" value="1"/>
</dbReference>
<dbReference type="RefSeq" id="WP_188572741.1">
    <property type="nucleotide sequence ID" value="NZ_BMFW01000021.1"/>
</dbReference>
<dbReference type="Gene3D" id="1.10.150.240">
    <property type="entry name" value="Putative phosphatase, domain 2"/>
    <property type="match status" value="1"/>
</dbReference>
<dbReference type="PANTHER" id="PTHR43434">
    <property type="entry name" value="PHOSPHOGLYCOLATE PHOSPHATASE"/>
    <property type="match status" value="1"/>
</dbReference>
<proteinExistence type="predicted"/>
<dbReference type="SFLD" id="SFLDS00003">
    <property type="entry name" value="Haloacid_Dehalogenase"/>
    <property type="match status" value="1"/>
</dbReference>
<protein>
    <recommendedName>
        <fullName evidence="3">Phosphoglycolate phosphatase</fullName>
    </recommendedName>
</protein>
<dbReference type="InterPro" id="IPR041492">
    <property type="entry name" value="HAD_2"/>
</dbReference>
<dbReference type="EMBL" id="BMFW01000021">
    <property type="protein sequence ID" value="GGH99337.1"/>
    <property type="molecule type" value="Genomic_DNA"/>
</dbReference>
<evidence type="ECO:0000313" key="1">
    <source>
        <dbReference type="EMBL" id="GGH99337.1"/>
    </source>
</evidence>
<dbReference type="InterPro" id="IPR023198">
    <property type="entry name" value="PGP-like_dom2"/>
</dbReference>
<evidence type="ECO:0008006" key="3">
    <source>
        <dbReference type="Google" id="ProtNLM"/>
    </source>
</evidence>
<dbReference type="InterPro" id="IPR036412">
    <property type="entry name" value="HAD-like_sf"/>
</dbReference>
<dbReference type="PANTHER" id="PTHR43434:SF1">
    <property type="entry name" value="PHOSPHOGLYCOLATE PHOSPHATASE"/>
    <property type="match status" value="1"/>
</dbReference>
<dbReference type="InterPro" id="IPR023214">
    <property type="entry name" value="HAD_sf"/>
</dbReference>
<accession>A0ABQ2AZH5</accession>
<dbReference type="Proteomes" id="UP000643279">
    <property type="component" value="Unassembled WGS sequence"/>
</dbReference>
<sequence>MKYLFDWNGTIADDAGRACDATNAALRLVGGQEISPDQFDRKFMLPMDEMFVKLGVRAGDVPAAIAEWNAAMASKPAPLRAGTAGFLAELNAAGEMCAVISAAGPGYLLAELRSFDLEDRFGAVVTEAADKARVLTELRDGGEALYFGDTEYDMRCAAEAGCVPVGVLSGYCPEERLVEAGAELVVRDFDEFRATGLARRLMAA</sequence>
<evidence type="ECO:0000313" key="2">
    <source>
        <dbReference type="Proteomes" id="UP000643279"/>
    </source>
</evidence>
<dbReference type="Gene3D" id="3.40.50.1000">
    <property type="entry name" value="HAD superfamily/HAD-like"/>
    <property type="match status" value="1"/>
</dbReference>
<dbReference type="InterPro" id="IPR050155">
    <property type="entry name" value="HAD-like_hydrolase_sf"/>
</dbReference>